<comment type="caution">
    <text evidence="1">The sequence shown here is derived from an EMBL/GenBank/DDBJ whole genome shotgun (WGS) entry which is preliminary data.</text>
</comment>
<gene>
    <name evidence="1" type="ORF">S01H1_27226</name>
</gene>
<organism evidence="1">
    <name type="scientific">marine sediment metagenome</name>
    <dbReference type="NCBI Taxonomy" id="412755"/>
    <lineage>
        <taxon>unclassified sequences</taxon>
        <taxon>metagenomes</taxon>
        <taxon>ecological metagenomes</taxon>
    </lineage>
</organism>
<accession>X0T454</accession>
<dbReference type="AlphaFoldDB" id="X0T454"/>
<evidence type="ECO:0000313" key="1">
    <source>
        <dbReference type="EMBL" id="GAF88278.1"/>
    </source>
</evidence>
<proteinExistence type="predicted"/>
<feature type="non-terminal residue" evidence="1">
    <location>
        <position position="77"/>
    </location>
</feature>
<name>X0T454_9ZZZZ</name>
<dbReference type="EMBL" id="BARS01016561">
    <property type="protein sequence ID" value="GAF88278.1"/>
    <property type="molecule type" value="Genomic_DNA"/>
</dbReference>
<sequence>MVKPIHKFKTFKSDAAPFFFFIEIFSPDLTSYEKERDFVLLKKINDNPIMPLPMRVDRVFNGEKSLLIRPKEPVFFS</sequence>
<protein>
    <submittedName>
        <fullName evidence="1">Uncharacterized protein</fullName>
    </submittedName>
</protein>
<reference evidence="1" key="1">
    <citation type="journal article" date="2014" name="Front. Microbiol.">
        <title>High frequency of phylogenetically diverse reductive dehalogenase-homologous genes in deep subseafloor sedimentary metagenomes.</title>
        <authorList>
            <person name="Kawai M."/>
            <person name="Futagami T."/>
            <person name="Toyoda A."/>
            <person name="Takaki Y."/>
            <person name="Nishi S."/>
            <person name="Hori S."/>
            <person name="Arai W."/>
            <person name="Tsubouchi T."/>
            <person name="Morono Y."/>
            <person name="Uchiyama I."/>
            <person name="Ito T."/>
            <person name="Fujiyama A."/>
            <person name="Inagaki F."/>
            <person name="Takami H."/>
        </authorList>
    </citation>
    <scope>NUCLEOTIDE SEQUENCE</scope>
    <source>
        <strain evidence="1">Expedition CK06-06</strain>
    </source>
</reference>